<dbReference type="InterPro" id="IPR011990">
    <property type="entry name" value="TPR-like_helical_dom_sf"/>
</dbReference>
<name>A0A9X0CSE4_9CNID</name>
<dbReference type="PANTHER" id="PTHR22904">
    <property type="entry name" value="TPR REPEAT CONTAINING PROTEIN"/>
    <property type="match status" value="1"/>
</dbReference>
<dbReference type="GO" id="GO:0051879">
    <property type="term" value="F:Hsp90 protein binding"/>
    <property type="evidence" value="ECO:0007669"/>
    <property type="project" value="TreeGrafter"/>
</dbReference>
<dbReference type="PANTHER" id="PTHR22904:SF523">
    <property type="entry name" value="STRESS-INDUCED-PHOSPHOPROTEIN 1"/>
    <property type="match status" value="1"/>
</dbReference>
<dbReference type="SUPFAM" id="SSF48452">
    <property type="entry name" value="TPR-like"/>
    <property type="match status" value="1"/>
</dbReference>
<dbReference type="Proteomes" id="UP001163046">
    <property type="component" value="Unassembled WGS sequence"/>
</dbReference>
<dbReference type="Gene3D" id="1.25.40.10">
    <property type="entry name" value="Tetratricopeptide repeat domain"/>
    <property type="match status" value="1"/>
</dbReference>
<sequence length="102" mass="11726">MMYKKQDKVDEALKDAQECVNSKPDWHKAQYRLGSSLYARKKYSEAMKPFSRALKLQLMLSDSASSEQGKVDTLTQILSVALKYQMARQVSNTTFRKPSFKP</sequence>
<proteinExistence type="predicted"/>
<evidence type="ECO:0000313" key="4">
    <source>
        <dbReference type="EMBL" id="KAJ7371744.1"/>
    </source>
</evidence>
<comment type="caution">
    <text evidence="4">The sequence shown here is derived from an EMBL/GenBank/DDBJ whole genome shotgun (WGS) entry which is preliminary data.</text>
</comment>
<keyword evidence="5" id="KW-1185">Reference proteome</keyword>
<dbReference type="InterPro" id="IPR019734">
    <property type="entry name" value="TPR_rpt"/>
</dbReference>
<dbReference type="OrthoDB" id="2423701at2759"/>
<evidence type="ECO:0000313" key="5">
    <source>
        <dbReference type="Proteomes" id="UP001163046"/>
    </source>
</evidence>
<keyword evidence="2 3" id="KW-0802">TPR repeat</keyword>
<keyword evidence="1" id="KW-0677">Repeat</keyword>
<gene>
    <name evidence="4" type="ORF">OS493_023081</name>
</gene>
<protein>
    <submittedName>
        <fullName evidence="4">Uncharacterized protein</fullName>
    </submittedName>
</protein>
<evidence type="ECO:0000256" key="1">
    <source>
        <dbReference type="ARBA" id="ARBA00022737"/>
    </source>
</evidence>
<dbReference type="AlphaFoldDB" id="A0A9X0CSE4"/>
<evidence type="ECO:0000256" key="3">
    <source>
        <dbReference type="PROSITE-ProRule" id="PRU00339"/>
    </source>
</evidence>
<dbReference type="PROSITE" id="PS50005">
    <property type="entry name" value="TPR"/>
    <property type="match status" value="1"/>
</dbReference>
<organism evidence="4 5">
    <name type="scientific">Desmophyllum pertusum</name>
    <dbReference type="NCBI Taxonomy" id="174260"/>
    <lineage>
        <taxon>Eukaryota</taxon>
        <taxon>Metazoa</taxon>
        <taxon>Cnidaria</taxon>
        <taxon>Anthozoa</taxon>
        <taxon>Hexacorallia</taxon>
        <taxon>Scleractinia</taxon>
        <taxon>Caryophylliina</taxon>
        <taxon>Caryophylliidae</taxon>
        <taxon>Desmophyllum</taxon>
    </lineage>
</organism>
<feature type="repeat" description="TPR" evidence="3">
    <location>
        <begin position="27"/>
        <end position="60"/>
    </location>
</feature>
<evidence type="ECO:0000256" key="2">
    <source>
        <dbReference type="ARBA" id="ARBA00022803"/>
    </source>
</evidence>
<dbReference type="EMBL" id="MU826842">
    <property type="protein sequence ID" value="KAJ7371744.1"/>
    <property type="molecule type" value="Genomic_DNA"/>
</dbReference>
<reference evidence="4" key="1">
    <citation type="submission" date="2023-01" db="EMBL/GenBank/DDBJ databases">
        <title>Genome assembly of the deep-sea coral Lophelia pertusa.</title>
        <authorList>
            <person name="Herrera S."/>
            <person name="Cordes E."/>
        </authorList>
    </citation>
    <scope>NUCLEOTIDE SEQUENCE</scope>
    <source>
        <strain evidence="4">USNM1676648</strain>
        <tissue evidence="4">Polyp</tissue>
    </source>
</reference>
<accession>A0A9X0CSE4</accession>